<evidence type="ECO:0000313" key="3">
    <source>
        <dbReference type="Proteomes" id="UP000024635"/>
    </source>
</evidence>
<organism evidence="2 3">
    <name type="scientific">Ancylostoma ceylanicum</name>
    <dbReference type="NCBI Taxonomy" id="53326"/>
    <lineage>
        <taxon>Eukaryota</taxon>
        <taxon>Metazoa</taxon>
        <taxon>Ecdysozoa</taxon>
        <taxon>Nematoda</taxon>
        <taxon>Chromadorea</taxon>
        <taxon>Rhabditida</taxon>
        <taxon>Rhabditina</taxon>
        <taxon>Rhabditomorpha</taxon>
        <taxon>Strongyloidea</taxon>
        <taxon>Ancylostomatidae</taxon>
        <taxon>Ancylostomatinae</taxon>
        <taxon>Ancylostoma</taxon>
    </lineage>
</organism>
<protein>
    <submittedName>
        <fullName evidence="2">Uncharacterized protein</fullName>
    </submittedName>
</protein>
<dbReference type="Proteomes" id="UP000024635">
    <property type="component" value="Unassembled WGS sequence"/>
</dbReference>
<accession>A0A016U319</accession>
<proteinExistence type="predicted"/>
<dbReference type="EMBL" id="JARK01001396">
    <property type="protein sequence ID" value="EYC09500.1"/>
    <property type="molecule type" value="Genomic_DNA"/>
</dbReference>
<sequence length="89" mass="10148">MTPIRKIRGEPAHCWPPQCRERDLLDLHDRRRAELVCVLVLKDRSAVIGSYPFDPTEGGRLSIRNPQKPSARAASQSVAPSQPPWFWCQ</sequence>
<reference evidence="3" key="1">
    <citation type="journal article" date="2015" name="Nat. Genet.">
        <title>The genome and transcriptome of the zoonotic hookworm Ancylostoma ceylanicum identify infection-specific gene families.</title>
        <authorList>
            <person name="Schwarz E.M."/>
            <person name="Hu Y."/>
            <person name="Antoshechkin I."/>
            <person name="Miller M.M."/>
            <person name="Sternberg P.W."/>
            <person name="Aroian R.V."/>
        </authorList>
    </citation>
    <scope>NUCLEOTIDE SEQUENCE</scope>
    <source>
        <strain evidence="3">HY135</strain>
    </source>
</reference>
<evidence type="ECO:0000313" key="2">
    <source>
        <dbReference type="EMBL" id="EYC09500.1"/>
    </source>
</evidence>
<dbReference type="AlphaFoldDB" id="A0A016U319"/>
<evidence type="ECO:0000256" key="1">
    <source>
        <dbReference type="SAM" id="MobiDB-lite"/>
    </source>
</evidence>
<feature type="region of interest" description="Disordered" evidence="1">
    <location>
        <begin position="59"/>
        <end position="89"/>
    </location>
</feature>
<name>A0A016U319_9BILA</name>
<feature type="compositionally biased region" description="Polar residues" evidence="1">
    <location>
        <begin position="64"/>
        <end position="80"/>
    </location>
</feature>
<keyword evidence="3" id="KW-1185">Reference proteome</keyword>
<comment type="caution">
    <text evidence="2">The sequence shown here is derived from an EMBL/GenBank/DDBJ whole genome shotgun (WGS) entry which is preliminary data.</text>
</comment>
<gene>
    <name evidence="2" type="primary">Acey_s0060.g3154</name>
    <name evidence="2" type="ORF">Y032_0060g3154</name>
</gene>